<feature type="region of interest" description="Disordered" evidence="1">
    <location>
        <begin position="228"/>
        <end position="247"/>
    </location>
</feature>
<dbReference type="PROSITE" id="PS50090">
    <property type="entry name" value="MYB_LIKE"/>
    <property type="match status" value="1"/>
</dbReference>
<feature type="compositionally biased region" description="Low complexity" evidence="1">
    <location>
        <begin position="231"/>
        <end position="246"/>
    </location>
</feature>
<accession>A0ABR1QNX6</accession>
<sequence length="336" mass="36083">MPKHTRSSSAAHNPYAHAMPVSLAPSQPLDIGYNGRQQQQMSLNPAFYQTMPSNITAQTAMASQQAYDQYASAAAAMPQQSIPHRASSGAWSPQDDKNLIAARQQGLNWNQIQTNYFPAKTSNACRKRHERLMERKGADDWDARKLERIAKEYISMRKEIWQPLAQRVGEKWSVVEAKCMNNGLKNIQNAARAGARRERVEAAGQVFSHGYDDDSGISGIGLTPVDDLDASYSSPETTSSSSLSGGSYTGGIPMQLGGHQAYNQHYTTNAGGLSSGYSSSVSSTTAQAYGHMPGQSHHSSGGSPYLGHGQRLPSVDMGIDAIINRPGGHGGAASSI</sequence>
<gene>
    <name evidence="3" type="ORF">PG986_002469</name>
</gene>
<protein>
    <recommendedName>
        <fullName evidence="2">Myb-like domain-containing protein</fullName>
    </recommendedName>
</protein>
<evidence type="ECO:0000256" key="1">
    <source>
        <dbReference type="SAM" id="MobiDB-lite"/>
    </source>
</evidence>
<comment type="caution">
    <text evidence="3">The sequence shown here is derived from an EMBL/GenBank/DDBJ whole genome shotgun (WGS) entry which is preliminary data.</text>
</comment>
<dbReference type="Proteomes" id="UP001391051">
    <property type="component" value="Unassembled WGS sequence"/>
</dbReference>
<dbReference type="InterPro" id="IPR009057">
    <property type="entry name" value="Homeodomain-like_sf"/>
</dbReference>
<dbReference type="EMBL" id="JAQQWE010000002">
    <property type="protein sequence ID" value="KAK7961644.1"/>
    <property type="molecule type" value="Genomic_DNA"/>
</dbReference>
<feature type="compositionally biased region" description="Low complexity" evidence="1">
    <location>
        <begin position="290"/>
        <end position="303"/>
    </location>
</feature>
<evidence type="ECO:0000313" key="3">
    <source>
        <dbReference type="EMBL" id="KAK7961644.1"/>
    </source>
</evidence>
<feature type="region of interest" description="Disordered" evidence="1">
    <location>
        <begin position="284"/>
        <end position="311"/>
    </location>
</feature>
<dbReference type="SUPFAM" id="SSF46689">
    <property type="entry name" value="Homeodomain-like"/>
    <property type="match status" value="1"/>
</dbReference>
<dbReference type="GeneID" id="92071753"/>
<dbReference type="Gene3D" id="1.10.10.60">
    <property type="entry name" value="Homeodomain-like"/>
    <property type="match status" value="1"/>
</dbReference>
<feature type="domain" description="Myb-like" evidence="2">
    <location>
        <begin position="83"/>
        <end position="133"/>
    </location>
</feature>
<keyword evidence="4" id="KW-1185">Reference proteome</keyword>
<dbReference type="Pfam" id="PF13921">
    <property type="entry name" value="Myb_DNA-bind_6"/>
    <property type="match status" value="1"/>
</dbReference>
<dbReference type="InterPro" id="IPR001005">
    <property type="entry name" value="SANT/Myb"/>
</dbReference>
<proteinExistence type="predicted"/>
<dbReference type="RefSeq" id="XP_066703755.1">
    <property type="nucleotide sequence ID" value="XM_066838691.1"/>
</dbReference>
<evidence type="ECO:0000259" key="2">
    <source>
        <dbReference type="PROSITE" id="PS50090"/>
    </source>
</evidence>
<name>A0ABR1QNX6_9PEZI</name>
<reference evidence="3 4" key="1">
    <citation type="submission" date="2023-01" db="EMBL/GenBank/DDBJ databases">
        <title>Analysis of 21 Apiospora genomes using comparative genomics revels a genus with tremendous synthesis potential of carbohydrate active enzymes and secondary metabolites.</title>
        <authorList>
            <person name="Sorensen T."/>
        </authorList>
    </citation>
    <scope>NUCLEOTIDE SEQUENCE [LARGE SCALE GENOMIC DNA]</scope>
    <source>
        <strain evidence="3 4">CBS 24483</strain>
    </source>
</reference>
<evidence type="ECO:0000313" key="4">
    <source>
        <dbReference type="Proteomes" id="UP001391051"/>
    </source>
</evidence>
<organism evidence="3 4">
    <name type="scientific">Apiospora aurea</name>
    <dbReference type="NCBI Taxonomy" id="335848"/>
    <lineage>
        <taxon>Eukaryota</taxon>
        <taxon>Fungi</taxon>
        <taxon>Dikarya</taxon>
        <taxon>Ascomycota</taxon>
        <taxon>Pezizomycotina</taxon>
        <taxon>Sordariomycetes</taxon>
        <taxon>Xylariomycetidae</taxon>
        <taxon>Amphisphaeriales</taxon>
        <taxon>Apiosporaceae</taxon>
        <taxon>Apiospora</taxon>
    </lineage>
</organism>